<dbReference type="PROSITE" id="PS50026">
    <property type="entry name" value="EGF_3"/>
    <property type="match status" value="3"/>
</dbReference>
<reference evidence="11" key="1">
    <citation type="journal article" date="2006" name="Science">
        <title>Ancient noncoding elements conserved in the human genome.</title>
        <authorList>
            <person name="Venkatesh B."/>
            <person name="Kirkness E.F."/>
            <person name="Loh Y.H."/>
            <person name="Halpern A.L."/>
            <person name="Lee A.P."/>
            <person name="Johnson J."/>
            <person name="Dandona N."/>
            <person name="Viswanathan L.D."/>
            <person name="Tay A."/>
            <person name="Venter J.C."/>
            <person name="Strausberg R.L."/>
            <person name="Brenner S."/>
        </authorList>
    </citation>
    <scope>NUCLEOTIDE SEQUENCE [LARGE SCALE GENOMIC DNA]</scope>
</reference>
<reference evidence="10" key="5">
    <citation type="submission" date="2025-09" db="UniProtKB">
        <authorList>
            <consortium name="Ensembl"/>
        </authorList>
    </citation>
    <scope>IDENTIFICATION</scope>
</reference>
<feature type="domain" description="EGF-like" evidence="9">
    <location>
        <begin position="55"/>
        <end position="97"/>
    </location>
</feature>
<evidence type="ECO:0000256" key="4">
    <source>
        <dbReference type="ARBA" id="ARBA00022729"/>
    </source>
</evidence>
<evidence type="ECO:0000259" key="9">
    <source>
        <dbReference type="PROSITE" id="PS50026"/>
    </source>
</evidence>
<keyword evidence="2" id="KW-0964">Secreted</keyword>
<evidence type="ECO:0000256" key="8">
    <source>
        <dbReference type="PROSITE-ProRule" id="PRU00076"/>
    </source>
</evidence>
<evidence type="ECO:0000313" key="11">
    <source>
        <dbReference type="Proteomes" id="UP000314986"/>
    </source>
</evidence>
<feature type="disulfide bond" evidence="8">
    <location>
        <begin position="20"/>
        <end position="30"/>
    </location>
</feature>
<keyword evidence="3 8" id="KW-0245">EGF-like domain</keyword>
<dbReference type="OMA" id="NGECEQD"/>
<dbReference type="FunFam" id="2.10.25.10:FF:000003">
    <property type="entry name" value="fibrillin-1 isoform X1"/>
    <property type="match status" value="2"/>
</dbReference>
<dbReference type="SMART" id="SM00181">
    <property type="entry name" value="EGF"/>
    <property type="match status" value="3"/>
</dbReference>
<evidence type="ECO:0000256" key="6">
    <source>
        <dbReference type="ARBA" id="ARBA00023157"/>
    </source>
</evidence>
<dbReference type="InterPro" id="IPR000742">
    <property type="entry name" value="EGF"/>
</dbReference>
<dbReference type="InterPro" id="IPR001881">
    <property type="entry name" value="EGF-like_Ca-bd_dom"/>
</dbReference>
<dbReference type="Gene3D" id="2.10.25.10">
    <property type="entry name" value="Laminin"/>
    <property type="match status" value="3"/>
</dbReference>
<proteinExistence type="predicted"/>
<dbReference type="Proteomes" id="UP000314986">
    <property type="component" value="Unassembled WGS sequence"/>
</dbReference>
<comment type="caution">
    <text evidence="8">Lacks conserved residue(s) required for the propagation of feature annotation.</text>
</comment>
<protein>
    <submittedName>
        <fullName evidence="10">Fibrillin-2-like</fullName>
    </submittedName>
</protein>
<dbReference type="PROSITE" id="PS00010">
    <property type="entry name" value="ASX_HYDROXYL"/>
    <property type="match status" value="3"/>
</dbReference>
<evidence type="ECO:0000313" key="10">
    <source>
        <dbReference type="Ensembl" id="ENSCMIP00000010204.1"/>
    </source>
</evidence>
<reference evidence="10" key="4">
    <citation type="submission" date="2025-08" db="UniProtKB">
        <authorList>
            <consortium name="Ensembl"/>
        </authorList>
    </citation>
    <scope>IDENTIFICATION</scope>
</reference>
<dbReference type="CDD" id="cd00054">
    <property type="entry name" value="EGF_CA"/>
    <property type="match status" value="2"/>
</dbReference>
<dbReference type="Pfam" id="PF07645">
    <property type="entry name" value="EGF_CA"/>
    <property type="match status" value="3"/>
</dbReference>
<dbReference type="GO" id="GO:0005576">
    <property type="term" value="C:extracellular region"/>
    <property type="evidence" value="ECO:0007669"/>
    <property type="project" value="UniProtKB-SubCell"/>
</dbReference>
<dbReference type="InParanoid" id="A0A4W3HL82"/>
<sequence length="141" mass="15426">SLLSERTDNSLSLCSDVDECERQPCGNGTCKNTVGSYNCVCFLGFTLSHNDDCIDVDECSTLNGALCRHGQCINTIGTFQCLCHEGYELTLDRRSCVDTNECLAIPDACKPGKCQNLDGSYRCICPPGYELTQERCVGKCQ</sequence>
<feature type="domain" description="EGF-like" evidence="9">
    <location>
        <begin position="16"/>
        <end position="51"/>
    </location>
</feature>
<evidence type="ECO:0000256" key="1">
    <source>
        <dbReference type="ARBA" id="ARBA00004613"/>
    </source>
</evidence>
<keyword evidence="6 8" id="KW-1015">Disulfide bond</keyword>
<dbReference type="AlphaFoldDB" id="A0A4W3HL82"/>
<feature type="domain" description="EGF-like" evidence="9">
    <location>
        <begin position="98"/>
        <end position="137"/>
    </location>
</feature>
<dbReference type="GeneTree" id="ENSGT00950000183158"/>
<reference evidence="11" key="3">
    <citation type="journal article" date="2014" name="Nature">
        <title>Elephant shark genome provides unique insights into gnathostome evolution.</title>
        <authorList>
            <consortium name="International Elephant Shark Genome Sequencing Consortium"/>
            <person name="Venkatesh B."/>
            <person name="Lee A.P."/>
            <person name="Ravi V."/>
            <person name="Maurya A.K."/>
            <person name="Lian M.M."/>
            <person name="Swann J.B."/>
            <person name="Ohta Y."/>
            <person name="Flajnik M.F."/>
            <person name="Sutoh Y."/>
            <person name="Kasahara M."/>
            <person name="Hoon S."/>
            <person name="Gangu V."/>
            <person name="Roy S.W."/>
            <person name="Irimia M."/>
            <person name="Korzh V."/>
            <person name="Kondrychyn I."/>
            <person name="Lim Z.W."/>
            <person name="Tay B.H."/>
            <person name="Tohari S."/>
            <person name="Kong K.W."/>
            <person name="Ho S."/>
            <person name="Lorente-Galdos B."/>
            <person name="Quilez J."/>
            <person name="Marques-Bonet T."/>
            <person name="Raney B.J."/>
            <person name="Ingham P.W."/>
            <person name="Tay A."/>
            <person name="Hillier L.W."/>
            <person name="Minx P."/>
            <person name="Boehm T."/>
            <person name="Wilson R.K."/>
            <person name="Brenner S."/>
            <person name="Warren W.C."/>
        </authorList>
    </citation>
    <scope>NUCLEOTIDE SEQUENCE [LARGE SCALE GENOMIC DNA]</scope>
</reference>
<keyword evidence="4" id="KW-0732">Signal</keyword>
<dbReference type="InterPro" id="IPR049883">
    <property type="entry name" value="NOTCH1_EGF-like"/>
</dbReference>
<keyword evidence="5" id="KW-0677">Repeat</keyword>
<dbReference type="InterPro" id="IPR000152">
    <property type="entry name" value="EGF-type_Asp/Asn_hydroxyl_site"/>
</dbReference>
<dbReference type="PANTHER" id="PTHR47333:SF5">
    <property type="entry name" value="FIBRILLIN-3"/>
    <property type="match status" value="1"/>
</dbReference>
<dbReference type="PROSITE" id="PS01186">
    <property type="entry name" value="EGF_2"/>
    <property type="match status" value="2"/>
</dbReference>
<reference evidence="11" key="2">
    <citation type="journal article" date="2007" name="PLoS Biol.">
        <title>Survey sequencing and comparative analysis of the elephant shark (Callorhinchus milii) genome.</title>
        <authorList>
            <person name="Venkatesh B."/>
            <person name="Kirkness E.F."/>
            <person name="Loh Y.H."/>
            <person name="Halpern A.L."/>
            <person name="Lee A.P."/>
            <person name="Johnson J."/>
            <person name="Dandona N."/>
            <person name="Viswanathan L.D."/>
            <person name="Tay A."/>
            <person name="Venter J.C."/>
            <person name="Strausberg R.L."/>
            <person name="Brenner S."/>
        </authorList>
    </citation>
    <scope>NUCLEOTIDE SEQUENCE [LARGE SCALE GENOMIC DNA]</scope>
</reference>
<evidence type="ECO:0000256" key="5">
    <source>
        <dbReference type="ARBA" id="ARBA00022737"/>
    </source>
</evidence>
<evidence type="ECO:0000256" key="3">
    <source>
        <dbReference type="ARBA" id="ARBA00022536"/>
    </source>
</evidence>
<name>A0A4W3HL82_CALMI</name>
<keyword evidence="11" id="KW-1185">Reference proteome</keyword>
<dbReference type="PANTHER" id="PTHR47333">
    <property type="entry name" value="VON WILLEBRAND FACTOR C AND EGF DOMAIN-CONTAINING PROTEIN"/>
    <property type="match status" value="1"/>
</dbReference>
<comment type="subcellular location">
    <subcellularLocation>
        <location evidence="1">Secreted</location>
    </subcellularLocation>
</comment>
<dbReference type="Ensembl" id="ENSCMIT00000010473.1">
    <property type="protein sequence ID" value="ENSCMIP00000010204.1"/>
    <property type="gene ID" value="ENSCMIG00000005372.1"/>
</dbReference>
<organism evidence="10 11">
    <name type="scientific">Callorhinchus milii</name>
    <name type="common">Ghost shark</name>
    <dbReference type="NCBI Taxonomy" id="7868"/>
    <lineage>
        <taxon>Eukaryota</taxon>
        <taxon>Metazoa</taxon>
        <taxon>Chordata</taxon>
        <taxon>Craniata</taxon>
        <taxon>Vertebrata</taxon>
        <taxon>Chondrichthyes</taxon>
        <taxon>Holocephali</taxon>
        <taxon>Chimaeriformes</taxon>
        <taxon>Callorhinchidae</taxon>
        <taxon>Callorhinchus</taxon>
    </lineage>
</organism>
<keyword evidence="7" id="KW-0325">Glycoprotein</keyword>
<accession>A0A4W3HL82</accession>
<dbReference type="InterPro" id="IPR018097">
    <property type="entry name" value="EGF_Ca-bd_CS"/>
</dbReference>
<dbReference type="SUPFAM" id="SSF57184">
    <property type="entry name" value="Growth factor receptor domain"/>
    <property type="match status" value="1"/>
</dbReference>
<dbReference type="FunFam" id="2.10.25.10:FF:000044">
    <property type="entry name" value="Fibrillin 2"/>
    <property type="match status" value="1"/>
</dbReference>
<dbReference type="PROSITE" id="PS01187">
    <property type="entry name" value="EGF_CA"/>
    <property type="match status" value="1"/>
</dbReference>
<dbReference type="GO" id="GO:0005509">
    <property type="term" value="F:calcium ion binding"/>
    <property type="evidence" value="ECO:0007669"/>
    <property type="project" value="InterPro"/>
</dbReference>
<dbReference type="InterPro" id="IPR052080">
    <property type="entry name" value="vWF_C/EGF_Fibrillin"/>
</dbReference>
<evidence type="ECO:0000256" key="7">
    <source>
        <dbReference type="ARBA" id="ARBA00023180"/>
    </source>
</evidence>
<dbReference type="InterPro" id="IPR009030">
    <property type="entry name" value="Growth_fac_rcpt_cys_sf"/>
</dbReference>
<dbReference type="SMART" id="SM00179">
    <property type="entry name" value="EGF_CA"/>
    <property type="match status" value="3"/>
</dbReference>
<evidence type="ECO:0000256" key="2">
    <source>
        <dbReference type="ARBA" id="ARBA00022525"/>
    </source>
</evidence>
<dbReference type="STRING" id="7868.ENSCMIP00000010204"/>